<evidence type="ECO:0000313" key="3">
    <source>
        <dbReference type="Proteomes" id="UP000305517"/>
    </source>
</evidence>
<feature type="transmembrane region" description="Helical" evidence="1">
    <location>
        <begin position="20"/>
        <end position="42"/>
    </location>
</feature>
<sequence length="108" mass="11940">MSSRPTPEFPARIHAGAWRLNGVVWGLLLVDGLAVAATSGSYATLGPLMILLPLAGIGLAANLMLFCWKLVTRRFRQALGYGIGFMLLTVFFVGIYLFLNAIRIEKWW</sequence>
<dbReference type="RefSeq" id="WP_138075106.1">
    <property type="nucleotide sequence ID" value="NZ_VAJM01000001.1"/>
</dbReference>
<feature type="transmembrane region" description="Helical" evidence="1">
    <location>
        <begin position="78"/>
        <end position="99"/>
    </location>
</feature>
<keyword evidence="1" id="KW-0472">Membrane</keyword>
<name>A0A5R8WWY3_9BACT</name>
<proteinExistence type="predicted"/>
<protein>
    <submittedName>
        <fullName evidence="2">Uncharacterized protein</fullName>
    </submittedName>
</protein>
<evidence type="ECO:0000313" key="2">
    <source>
        <dbReference type="EMBL" id="TLM96859.1"/>
    </source>
</evidence>
<evidence type="ECO:0000256" key="1">
    <source>
        <dbReference type="SAM" id="Phobius"/>
    </source>
</evidence>
<accession>A0A5R8WWY3</accession>
<reference evidence="2 3" key="1">
    <citation type="submission" date="2019-05" db="EMBL/GenBank/DDBJ databases">
        <title>Hymenobacter edaphi sp. nov., isolated from abandoned arsenic-contaminated farmland soil.</title>
        <authorList>
            <person name="Nie L."/>
        </authorList>
    </citation>
    <scope>NUCLEOTIDE SEQUENCE [LARGE SCALE GENOMIC DNA]</scope>
    <source>
        <strain evidence="2 3">1-3-3-8</strain>
    </source>
</reference>
<keyword evidence="1" id="KW-0812">Transmembrane</keyword>
<dbReference type="AlphaFoldDB" id="A0A5R8WWY3"/>
<feature type="transmembrane region" description="Helical" evidence="1">
    <location>
        <begin position="48"/>
        <end position="71"/>
    </location>
</feature>
<dbReference type="Proteomes" id="UP000305517">
    <property type="component" value="Unassembled WGS sequence"/>
</dbReference>
<organism evidence="2 3">
    <name type="scientific">Hymenobacter jeollabukensis</name>
    <dbReference type="NCBI Taxonomy" id="2025313"/>
    <lineage>
        <taxon>Bacteria</taxon>
        <taxon>Pseudomonadati</taxon>
        <taxon>Bacteroidota</taxon>
        <taxon>Cytophagia</taxon>
        <taxon>Cytophagales</taxon>
        <taxon>Hymenobacteraceae</taxon>
        <taxon>Hymenobacter</taxon>
    </lineage>
</organism>
<gene>
    <name evidence="2" type="ORF">FDY95_02385</name>
</gene>
<dbReference type="EMBL" id="VAJM01000001">
    <property type="protein sequence ID" value="TLM96859.1"/>
    <property type="molecule type" value="Genomic_DNA"/>
</dbReference>
<keyword evidence="1" id="KW-1133">Transmembrane helix</keyword>
<comment type="caution">
    <text evidence="2">The sequence shown here is derived from an EMBL/GenBank/DDBJ whole genome shotgun (WGS) entry which is preliminary data.</text>
</comment>
<keyword evidence="3" id="KW-1185">Reference proteome</keyword>